<evidence type="ECO:0000256" key="1">
    <source>
        <dbReference type="ARBA" id="ARBA00004127"/>
    </source>
</evidence>
<evidence type="ECO:0000313" key="13">
    <source>
        <dbReference type="Ensembl" id="ENSCABP00000018535.1"/>
    </source>
</evidence>
<dbReference type="GO" id="GO:0140359">
    <property type="term" value="F:ABC-type transporter activity"/>
    <property type="evidence" value="ECO:0007669"/>
    <property type="project" value="InterPro"/>
</dbReference>
<evidence type="ECO:0000313" key="14">
    <source>
        <dbReference type="Proteomes" id="UP000694404"/>
    </source>
</evidence>
<keyword evidence="6" id="KW-0547">Nucleotide-binding</keyword>
<dbReference type="PANTHER" id="PTHR24223:SF339">
    <property type="entry name" value="ATP-BINDING CASSETTE SUB-FAMILY C MEMBER 6"/>
    <property type="match status" value="1"/>
</dbReference>
<dbReference type="FunFam" id="3.40.50.300:FF:000074">
    <property type="entry name" value="Multidrug resistance-associated protein 5 isoform 1"/>
    <property type="match status" value="1"/>
</dbReference>
<dbReference type="SMART" id="SM00382">
    <property type="entry name" value="AAA"/>
    <property type="match status" value="1"/>
</dbReference>
<dbReference type="Gene3D" id="1.20.1560.10">
    <property type="entry name" value="ABC transporter type 1, transmembrane domain"/>
    <property type="match status" value="2"/>
</dbReference>
<dbReference type="GO" id="GO:0016887">
    <property type="term" value="F:ATP hydrolysis activity"/>
    <property type="evidence" value="ECO:0007669"/>
    <property type="project" value="InterPro"/>
</dbReference>
<dbReference type="Gene3D" id="3.40.50.300">
    <property type="entry name" value="P-loop containing nucleotide triphosphate hydrolases"/>
    <property type="match status" value="1"/>
</dbReference>
<dbReference type="SUPFAM" id="SSF52540">
    <property type="entry name" value="P-loop containing nucleoside triphosphate hydrolases"/>
    <property type="match status" value="1"/>
</dbReference>
<evidence type="ECO:0000256" key="9">
    <source>
        <dbReference type="ARBA" id="ARBA00023136"/>
    </source>
</evidence>
<keyword evidence="14" id="KW-1185">Reference proteome</keyword>
<comment type="similarity">
    <text evidence="2">Belongs to the ABC transporter superfamily. ABCC family. Conjugate transporter (TC 3.A.1.208) subfamily.</text>
</comment>
<sequence length="445" mass="49275">KHLYIVVTLPFPSIAAIGKFGSTAAVLLGGVIASHKLFQQLLENVARSPMLFFEQTPIGNLLNRFSKETDAIDSIIPDKLKSLLGFLFSLLEIYIVVIVATGLNPLFSACRWLATNLEFLGNGIVLFAALFAVLSKTHLSPGIVGFSISCALQITGILNWMVRSWTEIENNIVSVERVREYSKTPKEAPWTLGSNSASQAWPTEGAIEFRNYGVQYRPNLEFALKNINIKINGQEKIGIAGRTGAGKSTLAMGLLRLMEAAEGEILIDGVNIAQRGLQDLRAKITIIPQDPVLFAASLRMNLDPLNQYSDEAIWTVLELIQLKNFVLDLPDQLNHECSERGENLSVGQKQLVCLARALLRKAQILVLDEATAAVDLETDLQIQSTIRTQFKEWTVLTIAHRINTILDYDRILVLENGQVAEFDSPEKLIAQKGLFYRLVEESGCI</sequence>
<accession>A0A8C0H5L4</accession>
<dbReference type="InterPro" id="IPR027417">
    <property type="entry name" value="P-loop_NTPase"/>
</dbReference>
<keyword evidence="7" id="KW-0067">ATP-binding</keyword>
<feature type="domain" description="ABC transporter" evidence="11">
    <location>
        <begin position="209"/>
        <end position="441"/>
    </location>
</feature>
<evidence type="ECO:0000256" key="7">
    <source>
        <dbReference type="ARBA" id="ARBA00022840"/>
    </source>
</evidence>
<evidence type="ECO:0000259" key="12">
    <source>
        <dbReference type="PROSITE" id="PS50929"/>
    </source>
</evidence>
<dbReference type="InterPro" id="IPR017871">
    <property type="entry name" value="ABC_transporter-like_CS"/>
</dbReference>
<dbReference type="CDD" id="cd03244">
    <property type="entry name" value="ABCC_MRP_domain2"/>
    <property type="match status" value="1"/>
</dbReference>
<comment type="subcellular location">
    <subcellularLocation>
        <location evidence="1">Endomembrane system</location>
        <topology evidence="1">Multi-pass membrane protein</topology>
    </subcellularLocation>
</comment>
<dbReference type="Pfam" id="PF00005">
    <property type="entry name" value="ABC_tran"/>
    <property type="match status" value="1"/>
</dbReference>
<keyword evidence="3" id="KW-0813">Transport</keyword>
<dbReference type="AlphaFoldDB" id="A0A8C0H5L4"/>
<evidence type="ECO:0000256" key="8">
    <source>
        <dbReference type="ARBA" id="ARBA00022989"/>
    </source>
</evidence>
<dbReference type="PROSITE" id="PS00211">
    <property type="entry name" value="ABC_TRANSPORTER_1"/>
    <property type="match status" value="1"/>
</dbReference>
<dbReference type="PROSITE" id="PS50893">
    <property type="entry name" value="ABC_TRANSPORTER_2"/>
    <property type="match status" value="1"/>
</dbReference>
<dbReference type="SUPFAM" id="SSF90123">
    <property type="entry name" value="ABC transporter transmembrane region"/>
    <property type="match status" value="1"/>
</dbReference>
<dbReference type="InterPro" id="IPR036640">
    <property type="entry name" value="ABC1_TM_sf"/>
</dbReference>
<feature type="transmembrane region" description="Helical" evidence="10">
    <location>
        <begin position="83"/>
        <end position="107"/>
    </location>
</feature>
<evidence type="ECO:0000256" key="2">
    <source>
        <dbReference type="ARBA" id="ARBA00009726"/>
    </source>
</evidence>
<keyword evidence="4 10" id="KW-0812">Transmembrane</keyword>
<dbReference type="PANTHER" id="PTHR24223">
    <property type="entry name" value="ATP-BINDING CASSETTE SUB-FAMILY C"/>
    <property type="match status" value="1"/>
</dbReference>
<evidence type="ECO:0000256" key="10">
    <source>
        <dbReference type="SAM" id="Phobius"/>
    </source>
</evidence>
<dbReference type="InterPro" id="IPR011527">
    <property type="entry name" value="ABC1_TM_dom"/>
</dbReference>
<protein>
    <submittedName>
        <fullName evidence="13">ATP binding cassette subfamily C member 6</fullName>
    </submittedName>
</protein>
<reference evidence="13" key="1">
    <citation type="submission" date="2025-08" db="UniProtKB">
        <authorList>
            <consortium name="Ensembl"/>
        </authorList>
    </citation>
    <scope>IDENTIFICATION</scope>
</reference>
<dbReference type="GO" id="GO:0012505">
    <property type="term" value="C:endomembrane system"/>
    <property type="evidence" value="ECO:0007669"/>
    <property type="project" value="UniProtKB-SubCell"/>
</dbReference>
<dbReference type="InterPro" id="IPR003439">
    <property type="entry name" value="ABC_transporter-like_ATP-bd"/>
</dbReference>
<proteinExistence type="inferred from homology"/>
<keyword evidence="9 10" id="KW-0472">Membrane</keyword>
<dbReference type="GO" id="GO:0005524">
    <property type="term" value="F:ATP binding"/>
    <property type="evidence" value="ECO:0007669"/>
    <property type="project" value="UniProtKB-KW"/>
</dbReference>
<dbReference type="Pfam" id="PF00664">
    <property type="entry name" value="ABC_membrane"/>
    <property type="match status" value="1"/>
</dbReference>
<dbReference type="GeneTree" id="ENSGT00940000157145"/>
<feature type="transmembrane region" description="Helical" evidence="10">
    <location>
        <begin position="119"/>
        <end position="135"/>
    </location>
</feature>
<keyword evidence="5" id="KW-0677">Repeat</keyword>
<name>A0A8C0H5L4_CHEAB</name>
<gene>
    <name evidence="13" type="primary">ABCC6</name>
</gene>
<dbReference type="Proteomes" id="UP000694404">
    <property type="component" value="Unplaced"/>
</dbReference>
<feature type="domain" description="ABC transmembrane type-1" evidence="12">
    <location>
        <begin position="1"/>
        <end position="91"/>
    </location>
</feature>
<dbReference type="InterPro" id="IPR050173">
    <property type="entry name" value="ABC_transporter_C-like"/>
</dbReference>
<reference evidence="13" key="2">
    <citation type="submission" date="2025-09" db="UniProtKB">
        <authorList>
            <consortium name="Ensembl"/>
        </authorList>
    </citation>
    <scope>IDENTIFICATION</scope>
</reference>
<dbReference type="InterPro" id="IPR003593">
    <property type="entry name" value="AAA+_ATPase"/>
</dbReference>
<keyword evidence="8 10" id="KW-1133">Transmembrane helix</keyword>
<evidence type="ECO:0000259" key="11">
    <source>
        <dbReference type="PROSITE" id="PS50893"/>
    </source>
</evidence>
<evidence type="ECO:0000256" key="4">
    <source>
        <dbReference type="ARBA" id="ARBA00022692"/>
    </source>
</evidence>
<dbReference type="PROSITE" id="PS50929">
    <property type="entry name" value="ABC_TM1F"/>
    <property type="match status" value="1"/>
</dbReference>
<dbReference type="Ensembl" id="ENSCABT00000020306.1">
    <property type="protein sequence ID" value="ENSCABP00000018535.1"/>
    <property type="gene ID" value="ENSCABG00000013681.1"/>
</dbReference>
<evidence type="ECO:0000256" key="5">
    <source>
        <dbReference type="ARBA" id="ARBA00022737"/>
    </source>
</evidence>
<organism evidence="13 14">
    <name type="scientific">Chelonoidis abingdonii</name>
    <name type="common">Abingdon island giant tortoise</name>
    <name type="synonym">Testudo abingdonii</name>
    <dbReference type="NCBI Taxonomy" id="106734"/>
    <lineage>
        <taxon>Eukaryota</taxon>
        <taxon>Metazoa</taxon>
        <taxon>Chordata</taxon>
        <taxon>Craniata</taxon>
        <taxon>Vertebrata</taxon>
        <taxon>Euteleostomi</taxon>
        <taxon>Archelosauria</taxon>
        <taxon>Testudinata</taxon>
        <taxon>Testudines</taxon>
        <taxon>Cryptodira</taxon>
        <taxon>Durocryptodira</taxon>
        <taxon>Testudinoidea</taxon>
        <taxon>Testudinidae</taxon>
        <taxon>Chelonoidis</taxon>
    </lineage>
</organism>
<evidence type="ECO:0000256" key="3">
    <source>
        <dbReference type="ARBA" id="ARBA00022448"/>
    </source>
</evidence>
<evidence type="ECO:0000256" key="6">
    <source>
        <dbReference type="ARBA" id="ARBA00022741"/>
    </source>
</evidence>
<feature type="transmembrane region" description="Helical" evidence="10">
    <location>
        <begin position="142"/>
        <end position="162"/>
    </location>
</feature>
<dbReference type="GO" id="GO:0016020">
    <property type="term" value="C:membrane"/>
    <property type="evidence" value="ECO:0007669"/>
    <property type="project" value="InterPro"/>
</dbReference>